<dbReference type="Proteomes" id="UP000790787">
    <property type="component" value="Chromosome 5"/>
</dbReference>
<reference evidence="1" key="1">
    <citation type="journal article" date="2014" name="Nat. Commun.">
        <title>The tobacco genome sequence and its comparison with those of tomato and potato.</title>
        <authorList>
            <person name="Sierro N."/>
            <person name="Battey J.N."/>
            <person name="Ouadi S."/>
            <person name="Bakaher N."/>
            <person name="Bovet L."/>
            <person name="Willig A."/>
            <person name="Goepfert S."/>
            <person name="Peitsch M.C."/>
            <person name="Ivanov N.V."/>
        </authorList>
    </citation>
    <scope>NUCLEOTIDE SEQUENCE [LARGE SCALE GENOMIC DNA]</scope>
</reference>
<reference evidence="2" key="2">
    <citation type="submission" date="2025-08" db="UniProtKB">
        <authorList>
            <consortium name="RefSeq"/>
        </authorList>
    </citation>
    <scope>IDENTIFICATION</scope>
    <source>
        <tissue evidence="2">Leaf</tissue>
    </source>
</reference>
<evidence type="ECO:0000313" key="1">
    <source>
        <dbReference type="Proteomes" id="UP000790787"/>
    </source>
</evidence>
<accession>A0AC58UI32</accession>
<keyword evidence="1" id="KW-1185">Reference proteome</keyword>
<gene>
    <name evidence="2" type="primary">LOC142180935</name>
</gene>
<proteinExistence type="predicted"/>
<evidence type="ECO:0000313" key="2">
    <source>
        <dbReference type="RefSeq" id="XP_075109143.1"/>
    </source>
</evidence>
<sequence>MKLNIKTPFRFFNVWPSHEEFDTIVGTLWRRKEANDQMENIWKKLKALKPLFKSLNITEYKGIAERIDNARADLIQVQEEMRLRYSDSMLLQEKTILQNLEKWSLIEESILKQKARLKWIKLGDANTKYFYVVMKDKSQRKQILEIYTDDGVKLATPTSVKEEIVKFYKSLMRTVDASLPAINKETIKNGPKFTHEQQLSLCVEKVIPNIISEAQTGFIPGRKIADNIILTRELVKAYTRKNTFPRCMIKINLTKAYDSMEWIFLEKVMVELGFPKRFQDLVITCVKTVGYSIVVNGEPTMHFPTTKGLRQGDPILPFLFTIVMEYLSRSLKGLEKEKDKYHPRCSRLGIIHLSFADDLLLFVRGDITSITQLQQCLNQFYRASGLQANKTKSSIYYGGVP</sequence>
<dbReference type="RefSeq" id="XP_075109143.1">
    <property type="nucleotide sequence ID" value="XM_075253042.1"/>
</dbReference>
<protein>
    <submittedName>
        <fullName evidence="2">Uncharacterized protein LOC142180935</fullName>
    </submittedName>
</protein>
<organism evidence="1 2">
    <name type="scientific">Nicotiana tabacum</name>
    <name type="common">Common tobacco</name>
    <dbReference type="NCBI Taxonomy" id="4097"/>
    <lineage>
        <taxon>Eukaryota</taxon>
        <taxon>Viridiplantae</taxon>
        <taxon>Streptophyta</taxon>
        <taxon>Embryophyta</taxon>
        <taxon>Tracheophyta</taxon>
        <taxon>Spermatophyta</taxon>
        <taxon>Magnoliopsida</taxon>
        <taxon>eudicotyledons</taxon>
        <taxon>Gunneridae</taxon>
        <taxon>Pentapetalae</taxon>
        <taxon>asterids</taxon>
        <taxon>lamiids</taxon>
        <taxon>Solanales</taxon>
        <taxon>Solanaceae</taxon>
        <taxon>Nicotianoideae</taxon>
        <taxon>Nicotianeae</taxon>
        <taxon>Nicotiana</taxon>
    </lineage>
</organism>
<name>A0AC58UI32_TOBAC</name>